<dbReference type="Proteomes" id="UP000005824">
    <property type="component" value="Unassembled WGS sequence"/>
</dbReference>
<proteinExistence type="predicted"/>
<comment type="caution">
    <text evidence="1">The sequence shown here is derived from an EMBL/GenBank/DDBJ whole genome shotgun (WGS) entry which is preliminary data.</text>
</comment>
<accession>B4D0N6</accession>
<evidence type="ECO:0000313" key="1">
    <source>
        <dbReference type="EMBL" id="EDY19898.1"/>
    </source>
</evidence>
<organism evidence="1 2">
    <name type="scientific">Chthoniobacter flavus Ellin428</name>
    <dbReference type="NCBI Taxonomy" id="497964"/>
    <lineage>
        <taxon>Bacteria</taxon>
        <taxon>Pseudomonadati</taxon>
        <taxon>Verrucomicrobiota</taxon>
        <taxon>Spartobacteria</taxon>
        <taxon>Chthoniobacterales</taxon>
        <taxon>Chthoniobacteraceae</taxon>
        <taxon>Chthoniobacter</taxon>
    </lineage>
</organism>
<gene>
    <name evidence="1" type="ORF">CfE428DRAFT_2487</name>
</gene>
<dbReference type="InParanoid" id="B4D0N6"/>
<protein>
    <recommendedName>
        <fullName evidence="3">DUF2851 domain-containing protein</fullName>
    </recommendedName>
</protein>
<dbReference type="EMBL" id="ABVL01000006">
    <property type="protein sequence ID" value="EDY19898.1"/>
    <property type="molecule type" value="Genomic_DNA"/>
</dbReference>
<keyword evidence="2" id="KW-1185">Reference proteome</keyword>
<dbReference type="AlphaFoldDB" id="B4D0N6"/>
<dbReference type="eggNOG" id="ENOG502Z7XW">
    <property type="taxonomic scope" value="Bacteria"/>
</dbReference>
<sequence length="450" mass="51564">MKSGTRYENLRSTLVREEPLVTTPRDWDELELQAHWFAGDFGREFVTTTGQPVRIVQFGVWNREAGPDFAEAAVSFDNGEPVRGAIEIDLDARDWERHGHATNPDYESVVLHIFTRPSGAEFFTRTAEHRLVPQVLLDLSRLSDDVVPSPPEAKLGRCSGPLRELPDEKAYEVLFGAAQFRLRRKAAALARLAELHGPDEALFQALAATLGYKSNKLPFTLLAQRLPLRLLRKSEADTLLFGASGFLPHDLASLESSTRTYLRGLWENWWPRRAEFERLKIDPPLWRMSGQRPANHPQRRLAALAQMVRLWPKIRALVDRAEATAIHEFFDQLKDEYWDYHYTVTSKTSPRRMALVGESRVIEMLANVFLPMAIAQDENRWADFKKLRAPLTNQRVEVAALRLFGEGARKKEYLKSVALQQGLLQIYEDFCLRDASDCARCQFPRQLAQW</sequence>
<reference evidence="1 2" key="1">
    <citation type="journal article" date="2011" name="J. Bacteriol.">
        <title>Genome sequence of Chthoniobacter flavus Ellin428, an aerobic heterotrophic soil bacterium.</title>
        <authorList>
            <person name="Kant R."/>
            <person name="van Passel M.W."/>
            <person name="Palva A."/>
            <person name="Lucas S."/>
            <person name="Lapidus A."/>
            <person name="Glavina Del Rio T."/>
            <person name="Dalin E."/>
            <person name="Tice H."/>
            <person name="Bruce D."/>
            <person name="Goodwin L."/>
            <person name="Pitluck S."/>
            <person name="Larimer F.W."/>
            <person name="Land M.L."/>
            <person name="Hauser L."/>
            <person name="Sangwan P."/>
            <person name="de Vos W.M."/>
            <person name="Janssen P.H."/>
            <person name="Smidt H."/>
        </authorList>
    </citation>
    <scope>NUCLEOTIDE SEQUENCE [LARGE SCALE GENOMIC DNA]</scope>
    <source>
        <strain evidence="1 2">Ellin428</strain>
    </source>
</reference>
<evidence type="ECO:0008006" key="3">
    <source>
        <dbReference type="Google" id="ProtNLM"/>
    </source>
</evidence>
<evidence type="ECO:0000313" key="2">
    <source>
        <dbReference type="Proteomes" id="UP000005824"/>
    </source>
</evidence>
<dbReference type="Pfam" id="PF11013">
    <property type="entry name" value="DUF2851"/>
    <property type="match status" value="1"/>
</dbReference>
<name>B4D0N6_9BACT</name>
<dbReference type="RefSeq" id="WP_006979812.1">
    <property type="nucleotide sequence ID" value="NZ_ABVL01000006.1"/>
</dbReference>
<dbReference type="InterPro" id="IPR021272">
    <property type="entry name" value="DUF2851"/>
</dbReference>
<dbReference type="STRING" id="497964.CfE428DRAFT_2487"/>